<evidence type="ECO:0000313" key="9">
    <source>
        <dbReference type="EMBL" id="JAC72926.1"/>
    </source>
</evidence>
<accession>A0A061RF95</accession>
<dbReference type="EMBL" id="GBEZ01013019">
    <property type="protein sequence ID" value="JAC72926.1"/>
    <property type="molecule type" value="Transcribed_RNA"/>
</dbReference>
<feature type="domain" description="Sugar phosphate transporter" evidence="7">
    <location>
        <begin position="16"/>
        <end position="299"/>
    </location>
</feature>
<evidence type="ECO:0000259" key="7">
    <source>
        <dbReference type="Pfam" id="PF03151"/>
    </source>
</evidence>
<dbReference type="EMBL" id="GBEZ01004735">
    <property type="protein sequence ID" value="JAC80508.1"/>
    <property type="molecule type" value="Transcribed_RNA"/>
</dbReference>
<dbReference type="PANTHER" id="PTHR11132">
    <property type="entry name" value="SOLUTE CARRIER FAMILY 35"/>
    <property type="match status" value="1"/>
</dbReference>
<evidence type="ECO:0000313" key="8">
    <source>
        <dbReference type="EMBL" id="JAC69360.1"/>
    </source>
</evidence>
<evidence type="ECO:0000256" key="1">
    <source>
        <dbReference type="ARBA" id="ARBA00004141"/>
    </source>
</evidence>
<keyword evidence="4 6" id="KW-0472">Membrane</keyword>
<evidence type="ECO:0000256" key="6">
    <source>
        <dbReference type="SAM" id="Phobius"/>
    </source>
</evidence>
<keyword evidence="2 6" id="KW-0812">Transmembrane</keyword>
<protein>
    <submittedName>
        <fullName evidence="8">Plastidic phosphate translocator-like protein</fullName>
    </submittedName>
</protein>
<evidence type="ECO:0000256" key="2">
    <source>
        <dbReference type="ARBA" id="ARBA00022692"/>
    </source>
</evidence>
<gene>
    <name evidence="10" type="ORF">TSPGSL018_10109</name>
    <name evidence="9" type="ORF">TSPGSL018_30160</name>
    <name evidence="8" type="ORF">TSPGSL018_6567</name>
</gene>
<evidence type="ECO:0000256" key="3">
    <source>
        <dbReference type="ARBA" id="ARBA00022989"/>
    </source>
</evidence>
<dbReference type="GO" id="GO:0016020">
    <property type="term" value="C:membrane"/>
    <property type="evidence" value="ECO:0007669"/>
    <property type="project" value="UniProtKB-SubCell"/>
</dbReference>
<feature type="transmembrane region" description="Helical" evidence="6">
    <location>
        <begin position="6"/>
        <end position="31"/>
    </location>
</feature>
<feature type="transmembrane region" description="Helical" evidence="6">
    <location>
        <begin position="43"/>
        <end position="63"/>
    </location>
</feature>
<reference evidence="8" key="1">
    <citation type="submission" date="2014-05" db="EMBL/GenBank/DDBJ databases">
        <title>The transcriptome of the halophilic microalga Tetraselmis sp. GSL018 isolated from the Great Salt Lake, Utah.</title>
        <authorList>
            <person name="Jinkerson R.E."/>
            <person name="D'Adamo S."/>
            <person name="Posewitz M.C."/>
        </authorList>
    </citation>
    <scope>NUCLEOTIDE SEQUENCE</scope>
    <source>
        <strain evidence="8">GSL018</strain>
    </source>
</reference>
<feature type="region of interest" description="Disordered" evidence="5">
    <location>
        <begin position="314"/>
        <end position="340"/>
    </location>
</feature>
<dbReference type="Pfam" id="PF03151">
    <property type="entry name" value="TPT"/>
    <property type="match status" value="1"/>
</dbReference>
<sequence length="340" mass="37117">MALTGAQIISVATVYGYVAIWIGLSGAVILFNKWILAFYGFPYPIALTMMHMGFCSTVAFVMIKTGFVKGCDIGMETYLKAVAPIGLLYSGVLWLGNAAYLYLSVSFIQMLKALMPVAVFCVGNVFGTEKFDWSTLSNMIVISIGVCIASFGEINFVVAGVVMQLMSIVMESSRLTLVQLLLQSRGLKLNPITSLYYISPACFVFLSIPFALYEAPRMMSDTNWKFGFWIMLLNCVVAFGLNLAVFLLIGKTSALTMNIAGVVKDWMLIGLSVALYSAPVTKVNLIGYGISFLAVGWYNYTKLQRLKKEADEKAQASEQEMAPLSAKQDSSREASGSAKA</sequence>
<evidence type="ECO:0000256" key="4">
    <source>
        <dbReference type="ARBA" id="ARBA00023136"/>
    </source>
</evidence>
<feature type="transmembrane region" description="Helical" evidence="6">
    <location>
        <begin position="110"/>
        <end position="127"/>
    </location>
</feature>
<evidence type="ECO:0000256" key="5">
    <source>
        <dbReference type="SAM" id="MobiDB-lite"/>
    </source>
</evidence>
<dbReference type="InterPro" id="IPR050186">
    <property type="entry name" value="TPT_transporter"/>
</dbReference>
<feature type="transmembrane region" description="Helical" evidence="6">
    <location>
        <begin position="226"/>
        <end position="248"/>
    </location>
</feature>
<feature type="transmembrane region" description="Helical" evidence="6">
    <location>
        <begin position="139"/>
        <end position="165"/>
    </location>
</feature>
<proteinExistence type="predicted"/>
<dbReference type="EMBL" id="GBEZ01016931">
    <property type="protein sequence ID" value="JAC69360.1"/>
    <property type="molecule type" value="Transcribed_RNA"/>
</dbReference>
<comment type="subcellular location">
    <subcellularLocation>
        <location evidence="1">Membrane</location>
        <topology evidence="1">Multi-pass membrane protein</topology>
    </subcellularLocation>
</comment>
<evidence type="ECO:0000313" key="10">
    <source>
        <dbReference type="EMBL" id="JAC80508.1"/>
    </source>
</evidence>
<dbReference type="AlphaFoldDB" id="A0A061RF95"/>
<dbReference type="InterPro" id="IPR004853">
    <property type="entry name" value="Sugar_P_trans_dom"/>
</dbReference>
<organism evidence="8">
    <name type="scientific">Tetraselmis sp. GSL018</name>
    <dbReference type="NCBI Taxonomy" id="582737"/>
    <lineage>
        <taxon>Eukaryota</taxon>
        <taxon>Viridiplantae</taxon>
        <taxon>Chlorophyta</taxon>
        <taxon>core chlorophytes</taxon>
        <taxon>Chlorodendrophyceae</taxon>
        <taxon>Chlorodendrales</taxon>
        <taxon>Chlorodendraceae</taxon>
        <taxon>Tetraselmis</taxon>
    </lineage>
</organism>
<feature type="transmembrane region" description="Helical" evidence="6">
    <location>
        <begin position="283"/>
        <end position="300"/>
    </location>
</feature>
<keyword evidence="3 6" id="KW-1133">Transmembrane helix</keyword>
<name>A0A061RF95_9CHLO</name>
<feature type="transmembrane region" description="Helical" evidence="6">
    <location>
        <begin position="83"/>
        <end position="103"/>
    </location>
</feature>
<feature type="transmembrane region" description="Helical" evidence="6">
    <location>
        <begin position="195"/>
        <end position="214"/>
    </location>
</feature>